<proteinExistence type="predicted"/>
<dbReference type="Proteomes" id="UP001246858">
    <property type="component" value="Unassembled WGS sequence"/>
</dbReference>
<protein>
    <submittedName>
        <fullName evidence="1">Uncharacterized protein</fullName>
    </submittedName>
</protein>
<evidence type="ECO:0000313" key="2">
    <source>
        <dbReference type="Proteomes" id="UP001246858"/>
    </source>
</evidence>
<evidence type="ECO:0000313" key="1">
    <source>
        <dbReference type="EMBL" id="MDR6784763.1"/>
    </source>
</evidence>
<sequence length="35" mass="3966">MINSCFTYQNQVATQALAAFRYAMLSKIIFAQYSA</sequence>
<name>A0ACC6L062_9SPHI</name>
<dbReference type="EMBL" id="JAVDTF010000003">
    <property type="protein sequence ID" value="MDR6784763.1"/>
    <property type="molecule type" value="Genomic_DNA"/>
</dbReference>
<reference evidence="1" key="1">
    <citation type="submission" date="2023-07" db="EMBL/GenBank/DDBJ databases">
        <title>Sorghum-associated microbial communities from plants grown in Nebraska, USA.</title>
        <authorList>
            <person name="Schachtman D."/>
        </authorList>
    </citation>
    <scope>NUCLEOTIDE SEQUENCE</scope>
    <source>
        <strain evidence="1">2697</strain>
    </source>
</reference>
<keyword evidence="2" id="KW-1185">Reference proteome</keyword>
<organism evidence="1 2">
    <name type="scientific">Pedobacter africanus</name>
    <dbReference type="NCBI Taxonomy" id="151894"/>
    <lineage>
        <taxon>Bacteria</taxon>
        <taxon>Pseudomonadati</taxon>
        <taxon>Bacteroidota</taxon>
        <taxon>Sphingobacteriia</taxon>
        <taxon>Sphingobacteriales</taxon>
        <taxon>Sphingobacteriaceae</taxon>
        <taxon>Pedobacter</taxon>
    </lineage>
</organism>
<gene>
    <name evidence="1" type="ORF">J2X78_003337</name>
</gene>
<accession>A0ACC6L062</accession>
<comment type="caution">
    <text evidence="1">The sequence shown here is derived from an EMBL/GenBank/DDBJ whole genome shotgun (WGS) entry which is preliminary data.</text>
</comment>